<gene>
    <name evidence="1" type="ordered locus">Hoch_3627</name>
</gene>
<evidence type="ECO:0000313" key="1">
    <source>
        <dbReference type="EMBL" id="ACY16129.1"/>
    </source>
</evidence>
<dbReference type="KEGG" id="hoh:Hoch_3627"/>
<dbReference type="SUPFAM" id="SSF55961">
    <property type="entry name" value="Bet v1-like"/>
    <property type="match status" value="1"/>
</dbReference>
<dbReference type="HOGENOM" id="CLU_122891_0_1_7"/>
<dbReference type="STRING" id="502025.Hoch_3627"/>
<dbReference type="AlphaFoldDB" id="D0LX87"/>
<evidence type="ECO:0000313" key="2">
    <source>
        <dbReference type="Proteomes" id="UP000001880"/>
    </source>
</evidence>
<dbReference type="Pfam" id="PF10604">
    <property type="entry name" value="Polyketide_cyc2"/>
    <property type="match status" value="1"/>
</dbReference>
<dbReference type="OrthoDB" id="9803476at2"/>
<reference evidence="1 2" key="1">
    <citation type="journal article" date="2010" name="Stand. Genomic Sci.">
        <title>Complete genome sequence of Haliangium ochraceum type strain (SMP-2).</title>
        <authorList>
            <consortium name="US DOE Joint Genome Institute (JGI-PGF)"/>
            <person name="Ivanova N."/>
            <person name="Daum C."/>
            <person name="Lang E."/>
            <person name="Abt B."/>
            <person name="Kopitz M."/>
            <person name="Saunders E."/>
            <person name="Lapidus A."/>
            <person name="Lucas S."/>
            <person name="Glavina Del Rio T."/>
            <person name="Nolan M."/>
            <person name="Tice H."/>
            <person name="Copeland A."/>
            <person name="Cheng J.F."/>
            <person name="Chen F."/>
            <person name="Bruce D."/>
            <person name="Goodwin L."/>
            <person name="Pitluck S."/>
            <person name="Mavromatis K."/>
            <person name="Pati A."/>
            <person name="Mikhailova N."/>
            <person name="Chen A."/>
            <person name="Palaniappan K."/>
            <person name="Land M."/>
            <person name="Hauser L."/>
            <person name="Chang Y.J."/>
            <person name="Jeffries C.D."/>
            <person name="Detter J.C."/>
            <person name="Brettin T."/>
            <person name="Rohde M."/>
            <person name="Goker M."/>
            <person name="Bristow J."/>
            <person name="Markowitz V."/>
            <person name="Eisen J.A."/>
            <person name="Hugenholtz P."/>
            <person name="Kyrpides N.C."/>
            <person name="Klenk H.P."/>
        </authorList>
    </citation>
    <scope>NUCLEOTIDE SEQUENCE [LARGE SCALE GENOMIC DNA]</scope>
    <source>
        <strain evidence="2">DSM 14365 / CIP 107738 / JCM 11303 / AJ 13395 / SMP-2</strain>
    </source>
</reference>
<organism evidence="1 2">
    <name type="scientific">Haliangium ochraceum (strain DSM 14365 / JCM 11303 / SMP-2)</name>
    <dbReference type="NCBI Taxonomy" id="502025"/>
    <lineage>
        <taxon>Bacteria</taxon>
        <taxon>Pseudomonadati</taxon>
        <taxon>Myxococcota</taxon>
        <taxon>Polyangia</taxon>
        <taxon>Haliangiales</taxon>
        <taxon>Kofleriaceae</taxon>
        <taxon>Haliangium</taxon>
    </lineage>
</organism>
<dbReference type="Gene3D" id="3.30.530.20">
    <property type="match status" value="1"/>
</dbReference>
<keyword evidence="2" id="KW-1185">Reference proteome</keyword>
<dbReference type="RefSeq" id="WP_012828728.1">
    <property type="nucleotide sequence ID" value="NC_013440.1"/>
</dbReference>
<dbReference type="eggNOG" id="COG3832">
    <property type="taxonomic scope" value="Bacteria"/>
</dbReference>
<protein>
    <submittedName>
        <fullName evidence="1">Polyketide cyclase/dehydrase</fullName>
    </submittedName>
</protein>
<dbReference type="CDD" id="cd07812">
    <property type="entry name" value="SRPBCC"/>
    <property type="match status" value="1"/>
</dbReference>
<sequence>MRWILTAMVVLTVMLCGFVLVGGLLSPAHEVTRSALVAAPPERVFALVTDIAAMDTWRPHVVRVDPVAGEPSVLVSGAGGPVTFTVEEARAPSFVRLGVRGAGPNIQGTWSITLAAADAGTRVSMTERASIENPVFRFLSRFVVGHATAVDAYLGDLVAHLGGRAGASTGE</sequence>
<proteinExistence type="predicted"/>
<dbReference type="InterPro" id="IPR019587">
    <property type="entry name" value="Polyketide_cyclase/dehydratase"/>
</dbReference>
<dbReference type="EMBL" id="CP001804">
    <property type="protein sequence ID" value="ACY16129.1"/>
    <property type="molecule type" value="Genomic_DNA"/>
</dbReference>
<dbReference type="InterPro" id="IPR023393">
    <property type="entry name" value="START-like_dom_sf"/>
</dbReference>
<accession>D0LX87</accession>
<name>D0LX87_HALO1</name>
<dbReference type="Proteomes" id="UP000001880">
    <property type="component" value="Chromosome"/>
</dbReference>